<dbReference type="GO" id="GO:0005886">
    <property type="term" value="C:plasma membrane"/>
    <property type="evidence" value="ECO:0007669"/>
    <property type="project" value="UniProtKB-SubCell"/>
</dbReference>
<proteinExistence type="inferred from homology"/>
<sequence length="292" mass="32999">MVMSSQNSAPLIYLLPIYLYLLVMLVIPLGIVILGAFGIISFSGVQQPTLKGFQTFFTPGSLYLESTFFTVWNSTVATFLAVAAGYLFAIYLTIRRPGWWDKFSFVPLIAIYTPYLIAAFMWWTLLWPKGYLAIGINWLLQKLGLIREPLYLVNDPYGIGIILGKVWYTFTLTFLLTYGPLQLINPEIVEAARILGAPMRTVITKIYFPLSKYALLASSSIVFLDNLTGVSTPLVLGASWPQYLSVVILNDVTLFFNYLMAFTSGFVYIILSLLAGYFFFRYTTKAIVYQVR</sequence>
<protein>
    <recommendedName>
        <fullName evidence="9">ABC transmembrane type-1 domain-containing protein</fullName>
    </recommendedName>
</protein>
<evidence type="ECO:0000259" key="9">
    <source>
        <dbReference type="PROSITE" id="PS50928"/>
    </source>
</evidence>
<reference evidence="10 11" key="1">
    <citation type="journal article" date="2015" name="Stand. Genomic Sci.">
        <title>Complete genome sequence of and proposal of Thermofilum uzonense sp. nov. a novel hyperthermophilic crenarchaeon and emended description of the genus Thermofilum.</title>
        <authorList>
            <person name="Toshchakov S.V."/>
            <person name="Korzhenkov A.A."/>
            <person name="Samarov N.I."/>
            <person name="Mazunin I.O."/>
            <person name="Mozhey O.I."/>
            <person name="Shmyr I.S."/>
            <person name="Derbikova K.S."/>
            <person name="Taranov E.A."/>
            <person name="Dominova I.N."/>
            <person name="Bonch-Osmolovskaya E.A."/>
            <person name="Patrushev M.V."/>
            <person name="Podosokorskaya O.A."/>
            <person name="Kublanov I.V."/>
        </authorList>
    </citation>
    <scope>NUCLEOTIDE SEQUENCE [LARGE SCALE GENOMIC DNA]</scope>
    <source>
        <strain evidence="10 11">1807-2</strain>
    </source>
</reference>
<comment type="subcellular location">
    <subcellularLocation>
        <location evidence="1 8">Cell membrane</location>
        <topology evidence="1 8">Multi-pass membrane protein</topology>
    </subcellularLocation>
</comment>
<feature type="transmembrane region" description="Helical" evidence="8">
    <location>
        <begin position="255"/>
        <end position="280"/>
    </location>
</feature>
<comment type="similarity">
    <text evidence="2">Belongs to the binding-protein-dependent transport system permease family. CysTW subfamily.</text>
</comment>
<feature type="transmembrane region" description="Helical" evidence="8">
    <location>
        <begin position="71"/>
        <end position="93"/>
    </location>
</feature>
<evidence type="ECO:0000256" key="4">
    <source>
        <dbReference type="ARBA" id="ARBA00022475"/>
    </source>
</evidence>
<dbReference type="PANTHER" id="PTHR42929:SF1">
    <property type="entry name" value="INNER MEMBRANE ABC TRANSPORTER PERMEASE PROTEIN YDCU-RELATED"/>
    <property type="match status" value="1"/>
</dbReference>
<evidence type="ECO:0000256" key="2">
    <source>
        <dbReference type="ARBA" id="ARBA00007069"/>
    </source>
</evidence>
<dbReference type="PROSITE" id="PS50928">
    <property type="entry name" value="ABC_TM1"/>
    <property type="match status" value="1"/>
</dbReference>
<organism evidence="10 11">
    <name type="scientific">Infirmifilum uzonense</name>
    <dbReference type="NCBI Taxonomy" id="1550241"/>
    <lineage>
        <taxon>Archaea</taxon>
        <taxon>Thermoproteota</taxon>
        <taxon>Thermoprotei</taxon>
        <taxon>Thermofilales</taxon>
        <taxon>Thermofilaceae</taxon>
        <taxon>Infirmifilum</taxon>
    </lineage>
</organism>
<dbReference type="KEGG" id="thf:MA03_02385"/>
<feature type="domain" description="ABC transmembrane type-1" evidence="9">
    <location>
        <begin position="67"/>
        <end position="279"/>
    </location>
</feature>
<dbReference type="PANTHER" id="PTHR42929">
    <property type="entry name" value="INNER MEMBRANE ABC TRANSPORTER PERMEASE PROTEIN YDCU-RELATED-RELATED"/>
    <property type="match status" value="1"/>
</dbReference>
<evidence type="ECO:0000256" key="6">
    <source>
        <dbReference type="ARBA" id="ARBA00022989"/>
    </source>
</evidence>
<dbReference type="AlphaFoldDB" id="A0A0F7FHX6"/>
<dbReference type="Gene3D" id="1.10.3720.10">
    <property type="entry name" value="MetI-like"/>
    <property type="match status" value="1"/>
</dbReference>
<evidence type="ECO:0000256" key="1">
    <source>
        <dbReference type="ARBA" id="ARBA00004651"/>
    </source>
</evidence>
<dbReference type="PATRIC" id="fig|1550241.5.peg.489"/>
<feature type="transmembrane region" description="Helical" evidence="8">
    <location>
        <begin position="105"/>
        <end position="125"/>
    </location>
</feature>
<name>A0A0F7FHX6_9CREN</name>
<evidence type="ECO:0000313" key="11">
    <source>
        <dbReference type="Proteomes" id="UP000067434"/>
    </source>
</evidence>
<keyword evidence="6 8" id="KW-1133">Transmembrane helix</keyword>
<keyword evidence="5 8" id="KW-0812">Transmembrane</keyword>
<dbReference type="STRING" id="1550241.MA03_02385"/>
<feature type="transmembrane region" description="Helical" evidence="8">
    <location>
        <begin position="157"/>
        <end position="178"/>
    </location>
</feature>
<dbReference type="GO" id="GO:0055085">
    <property type="term" value="P:transmembrane transport"/>
    <property type="evidence" value="ECO:0007669"/>
    <property type="project" value="InterPro"/>
</dbReference>
<dbReference type="HOGENOM" id="CLU_016047_18_4_2"/>
<evidence type="ECO:0000256" key="3">
    <source>
        <dbReference type="ARBA" id="ARBA00022448"/>
    </source>
</evidence>
<feature type="transmembrane region" description="Helical" evidence="8">
    <location>
        <begin position="12"/>
        <end position="40"/>
    </location>
</feature>
<keyword evidence="7 8" id="KW-0472">Membrane</keyword>
<keyword evidence="3 8" id="KW-0813">Transport</keyword>
<dbReference type="Pfam" id="PF00528">
    <property type="entry name" value="BPD_transp_1"/>
    <property type="match status" value="1"/>
</dbReference>
<dbReference type="SUPFAM" id="SSF161098">
    <property type="entry name" value="MetI-like"/>
    <property type="match status" value="1"/>
</dbReference>
<evidence type="ECO:0000256" key="7">
    <source>
        <dbReference type="ARBA" id="ARBA00023136"/>
    </source>
</evidence>
<accession>A0A0F7FHX6</accession>
<keyword evidence="4" id="KW-1003">Cell membrane</keyword>
<evidence type="ECO:0000256" key="5">
    <source>
        <dbReference type="ARBA" id="ARBA00022692"/>
    </source>
</evidence>
<gene>
    <name evidence="10" type="ORF">MA03_02385</name>
</gene>
<keyword evidence="11" id="KW-1185">Reference proteome</keyword>
<dbReference type="EMBL" id="CP009961">
    <property type="protein sequence ID" value="AKG38350.1"/>
    <property type="molecule type" value="Genomic_DNA"/>
</dbReference>
<feature type="transmembrane region" description="Helical" evidence="8">
    <location>
        <begin position="213"/>
        <end position="235"/>
    </location>
</feature>
<dbReference type="CDD" id="cd06261">
    <property type="entry name" value="TM_PBP2"/>
    <property type="match status" value="1"/>
</dbReference>
<dbReference type="InterPro" id="IPR000515">
    <property type="entry name" value="MetI-like"/>
</dbReference>
<dbReference type="Proteomes" id="UP000067434">
    <property type="component" value="Chromosome"/>
</dbReference>
<dbReference type="InterPro" id="IPR035906">
    <property type="entry name" value="MetI-like_sf"/>
</dbReference>
<evidence type="ECO:0000256" key="8">
    <source>
        <dbReference type="RuleBase" id="RU363032"/>
    </source>
</evidence>
<evidence type="ECO:0000313" key="10">
    <source>
        <dbReference type="EMBL" id="AKG38350.1"/>
    </source>
</evidence>